<comment type="caution">
    <text evidence="9">The sequence shown here is derived from an EMBL/GenBank/DDBJ whole genome shotgun (WGS) entry which is preliminary data.</text>
</comment>
<dbReference type="GO" id="GO:0008033">
    <property type="term" value="P:tRNA processing"/>
    <property type="evidence" value="ECO:0007669"/>
    <property type="project" value="UniProtKB-KW"/>
</dbReference>
<dbReference type="Gene3D" id="3.40.50.620">
    <property type="entry name" value="HUPs"/>
    <property type="match status" value="1"/>
</dbReference>
<dbReference type="STRING" id="1215338.A0A059JET8"/>
<evidence type="ECO:0000313" key="9">
    <source>
        <dbReference type="EMBL" id="KDB26299.1"/>
    </source>
</evidence>
<accession>A0A059JET8</accession>
<organism evidence="9 10">
    <name type="scientific">Trichophyton interdigitale (strain MR816)</name>
    <dbReference type="NCBI Taxonomy" id="1215338"/>
    <lineage>
        <taxon>Eukaryota</taxon>
        <taxon>Fungi</taxon>
        <taxon>Dikarya</taxon>
        <taxon>Ascomycota</taxon>
        <taxon>Pezizomycotina</taxon>
        <taxon>Eurotiomycetes</taxon>
        <taxon>Eurotiomycetidae</taxon>
        <taxon>Onygenales</taxon>
        <taxon>Arthrodermataceae</taxon>
        <taxon>Trichophyton</taxon>
    </lineage>
</organism>
<dbReference type="EMBL" id="AOKY01000143">
    <property type="protein sequence ID" value="KDB26299.1"/>
    <property type="molecule type" value="Genomic_DNA"/>
</dbReference>
<comment type="catalytic activity">
    <reaction evidence="6">
        <text>cytidine(34) in tRNA(Ile2) + L-lysine + ATP = lysidine(34) in tRNA(Ile2) + AMP + diphosphate + H(+)</text>
        <dbReference type="Rhea" id="RHEA:43744"/>
        <dbReference type="Rhea" id="RHEA-COMP:10625"/>
        <dbReference type="Rhea" id="RHEA-COMP:10670"/>
        <dbReference type="ChEBI" id="CHEBI:15378"/>
        <dbReference type="ChEBI" id="CHEBI:30616"/>
        <dbReference type="ChEBI" id="CHEBI:32551"/>
        <dbReference type="ChEBI" id="CHEBI:33019"/>
        <dbReference type="ChEBI" id="CHEBI:82748"/>
        <dbReference type="ChEBI" id="CHEBI:83665"/>
        <dbReference type="ChEBI" id="CHEBI:456215"/>
        <dbReference type="EC" id="6.3.4.19"/>
    </reaction>
</comment>
<feature type="region of interest" description="Disordered" evidence="7">
    <location>
        <begin position="546"/>
        <end position="577"/>
    </location>
</feature>
<evidence type="ECO:0000256" key="6">
    <source>
        <dbReference type="ARBA" id="ARBA00048539"/>
    </source>
</evidence>
<evidence type="ECO:0000256" key="7">
    <source>
        <dbReference type="SAM" id="MobiDB-lite"/>
    </source>
</evidence>
<feature type="compositionally biased region" description="Basic and acidic residues" evidence="7">
    <location>
        <begin position="546"/>
        <end position="561"/>
    </location>
</feature>
<dbReference type="PANTHER" id="PTHR43033:SF1">
    <property type="entry name" value="TRNA(ILE)-LYSIDINE SYNTHASE-RELATED"/>
    <property type="match status" value="1"/>
</dbReference>
<dbReference type="InterPro" id="IPR011063">
    <property type="entry name" value="TilS/TtcA_N"/>
</dbReference>
<dbReference type="SUPFAM" id="SSF52402">
    <property type="entry name" value="Adenine nucleotide alpha hydrolases-like"/>
    <property type="match status" value="1"/>
</dbReference>
<dbReference type="GO" id="GO:0032267">
    <property type="term" value="F:tRNA(Ile)-lysidine synthase activity"/>
    <property type="evidence" value="ECO:0007669"/>
    <property type="project" value="UniProtKB-EC"/>
</dbReference>
<dbReference type="NCBIfam" id="TIGR02432">
    <property type="entry name" value="lysidine_TilS_N"/>
    <property type="match status" value="1"/>
</dbReference>
<evidence type="ECO:0000259" key="8">
    <source>
        <dbReference type="Pfam" id="PF01171"/>
    </source>
</evidence>
<feature type="domain" description="tRNA(Ile)-lysidine/2-thiocytidine synthase N-terminal" evidence="8">
    <location>
        <begin position="42"/>
        <end position="282"/>
    </location>
</feature>
<evidence type="ECO:0000256" key="3">
    <source>
        <dbReference type="ARBA" id="ARBA00022694"/>
    </source>
</evidence>
<gene>
    <name evidence="9" type="ORF">H109_01873</name>
</gene>
<dbReference type="OMA" id="ARIPECH"/>
<dbReference type="HOGENOM" id="CLU_015599_1_0_1"/>
<protein>
    <recommendedName>
        <fullName evidence="1">tRNA(Ile)-lysidine synthetase</fullName>
        <ecNumber evidence="1">6.3.4.19</ecNumber>
    </recommendedName>
</protein>
<dbReference type="PANTHER" id="PTHR43033">
    <property type="entry name" value="TRNA(ILE)-LYSIDINE SYNTHASE-RELATED"/>
    <property type="match status" value="1"/>
</dbReference>
<evidence type="ECO:0000313" key="10">
    <source>
        <dbReference type="Proteomes" id="UP000024533"/>
    </source>
</evidence>
<sequence>MASSRNIGALASLPVSPQEFYRALSGLWATWQGGKHVPLPRIGLAVSGGSDSMALAYLCSQLVTQNLMPGLEVKAYIVDHKYRPESSQEAQSVAKRVKNLGVQSKVLTLQWPEGGILTKKGFETQARTLRYQILGQACVKDGIRALLLGHHQDDNVETALMRVSKGHRKLGLVGFDEIAPIPECHGLYGVSKSGLATSLQDILKSTNMDGTILHLCSEIPSRSISFAPEKMQVSTGGIYLFRPFRSFSKSRLVATCRENKIPFVSDSTNDDLTFTIRNTVRQLLNSEDSLPRALQRPSILSLVDKSREQTKKFRELCESILKKVEVLSLDTRFGTMVVKMPMMSELPKHQRNAVQARISLPDGVRDVYASALRSLCDLISPHPDRWSALSQFRNPAYRAFFGLDPSGMNGTVFTVGGVLWQAINQKTASKSNSKLLLSDLPSLQNLPGNLQLRDQGFTPLSAKQNNVWLLSRQPMHSGKPQPTINFALTIPDYLATKTKHGVILQKKGQKSRRQDVGKSIYTEWTDWKLWDNRYWIRIRGRTSIKQYDRSQGRPGRGDKPSGKQKSKFPRYSPNSQIPIRLRPLSPTDLVRIRKILGGAVKRSLDRDMAEGHFVMDEEPESRTRSHHASQDSTLVTYLASQNPISATTTLTRPPGSVLPITPSVFQKLLALLAPGKIRFSAPILTDVAPEIKGGESFENIQDQLLGMPSIPMSFRTKIRVRTPVRDTEEGRGDCTFDVPWSVEWEVRYKWMDPNTVQAVSWKAFDTPCEELDAS</sequence>
<dbReference type="OrthoDB" id="434144at2759"/>
<dbReference type="EC" id="6.3.4.19" evidence="1"/>
<keyword evidence="4" id="KW-0547">Nucleotide-binding</keyword>
<name>A0A059JET8_TRIIM</name>
<dbReference type="InterPro" id="IPR012094">
    <property type="entry name" value="tRNA_Ile_lys_synt"/>
</dbReference>
<dbReference type="AlphaFoldDB" id="A0A059JET8"/>
<evidence type="ECO:0000256" key="5">
    <source>
        <dbReference type="ARBA" id="ARBA00022840"/>
    </source>
</evidence>
<dbReference type="CDD" id="cd01992">
    <property type="entry name" value="TilS_N"/>
    <property type="match status" value="1"/>
</dbReference>
<proteinExistence type="inferred from homology"/>
<dbReference type="Pfam" id="PF01171">
    <property type="entry name" value="ATP_bind_3"/>
    <property type="match status" value="1"/>
</dbReference>
<evidence type="ECO:0000256" key="1">
    <source>
        <dbReference type="ARBA" id="ARBA00013267"/>
    </source>
</evidence>
<reference evidence="9 10" key="1">
    <citation type="submission" date="2014-02" db="EMBL/GenBank/DDBJ databases">
        <title>The Genome Sequence of Trichophyton interdigitale MR816.</title>
        <authorList>
            <consortium name="The Broad Institute Genomics Platform"/>
            <person name="Cuomo C.A."/>
            <person name="White T.C."/>
            <person name="Graser Y."/>
            <person name="Martinez-Rossi N."/>
            <person name="Heitman J."/>
            <person name="Young S.K."/>
            <person name="Zeng Q."/>
            <person name="Gargeya S."/>
            <person name="Abouelleil A."/>
            <person name="Alvarado L."/>
            <person name="Chapman S.B."/>
            <person name="Gainer-Dewar J."/>
            <person name="Goldberg J."/>
            <person name="Griggs A."/>
            <person name="Gujja S."/>
            <person name="Hansen M."/>
            <person name="Howarth C."/>
            <person name="Imamovic A."/>
            <person name="Larimer J."/>
            <person name="Martinez D."/>
            <person name="Murphy C."/>
            <person name="Pearson M.D."/>
            <person name="Persinoti G."/>
            <person name="Poon T."/>
            <person name="Priest M."/>
            <person name="Roberts A.D."/>
            <person name="Saif S."/>
            <person name="Shea T.D."/>
            <person name="Sykes S.N."/>
            <person name="Wortman J."/>
            <person name="Nusbaum C."/>
            <person name="Birren B."/>
        </authorList>
    </citation>
    <scope>NUCLEOTIDE SEQUENCE [LARGE SCALE GENOMIC DNA]</scope>
    <source>
        <strain evidence="9 10">MR816</strain>
    </source>
</reference>
<keyword evidence="10" id="KW-1185">Reference proteome</keyword>
<dbReference type="InterPro" id="IPR012795">
    <property type="entry name" value="tRNA_Ile_lys_synt_N"/>
</dbReference>
<keyword evidence="2" id="KW-0436">Ligase</keyword>
<dbReference type="GO" id="GO:0005524">
    <property type="term" value="F:ATP binding"/>
    <property type="evidence" value="ECO:0007669"/>
    <property type="project" value="UniProtKB-KW"/>
</dbReference>
<evidence type="ECO:0000256" key="4">
    <source>
        <dbReference type="ARBA" id="ARBA00022741"/>
    </source>
</evidence>
<dbReference type="Proteomes" id="UP000024533">
    <property type="component" value="Unassembled WGS sequence"/>
</dbReference>
<keyword evidence="3" id="KW-0819">tRNA processing</keyword>
<dbReference type="HAMAP" id="MF_01161">
    <property type="entry name" value="tRNA_Ile_lys_synt"/>
    <property type="match status" value="1"/>
</dbReference>
<keyword evidence="5" id="KW-0067">ATP-binding</keyword>
<evidence type="ECO:0000256" key="2">
    <source>
        <dbReference type="ARBA" id="ARBA00022598"/>
    </source>
</evidence>
<dbReference type="InterPro" id="IPR014729">
    <property type="entry name" value="Rossmann-like_a/b/a_fold"/>
</dbReference>